<reference evidence="11" key="1">
    <citation type="journal article" date="2021" name="ISME J.">
        <title>Evolutionary origin and ecological implication of a unique nif island in free-living Bradyrhizobium lineages.</title>
        <authorList>
            <person name="Tao J."/>
        </authorList>
    </citation>
    <scope>NUCLEOTIDE SEQUENCE [LARGE SCALE GENOMIC DNA]</scope>
    <source>
        <strain evidence="11">SZCCT0094</strain>
    </source>
</reference>
<feature type="domain" description="Thiamine pyrophosphate enzyme central" evidence="7">
    <location>
        <begin position="199"/>
        <end position="336"/>
    </location>
</feature>
<evidence type="ECO:0000259" key="9">
    <source>
        <dbReference type="Pfam" id="PF02776"/>
    </source>
</evidence>
<name>A0ABS5G1K6_9BRAD</name>
<dbReference type="PROSITE" id="PS00187">
    <property type="entry name" value="TPP_ENZYMES"/>
    <property type="match status" value="1"/>
</dbReference>
<dbReference type="Pfam" id="PF02775">
    <property type="entry name" value="TPP_enzyme_C"/>
    <property type="match status" value="1"/>
</dbReference>
<dbReference type="InterPro" id="IPR011766">
    <property type="entry name" value="TPP_enzyme_TPP-bd"/>
</dbReference>
<dbReference type="InterPro" id="IPR029035">
    <property type="entry name" value="DHS-like_NAD/FAD-binding_dom"/>
</dbReference>
<evidence type="ECO:0000259" key="8">
    <source>
        <dbReference type="Pfam" id="PF02775"/>
    </source>
</evidence>
<feature type="domain" description="Thiamine pyrophosphate enzyme TPP-binding" evidence="8">
    <location>
        <begin position="399"/>
        <end position="563"/>
    </location>
</feature>
<feature type="domain" description="Thiamine pyrophosphate enzyme N-terminal TPP-binding" evidence="9">
    <location>
        <begin position="3"/>
        <end position="116"/>
    </location>
</feature>
<comment type="caution">
    <text evidence="10">The sequence shown here is derived from an EMBL/GenBank/DDBJ whole genome shotgun (WGS) entry which is preliminary data.</text>
</comment>
<protein>
    <submittedName>
        <fullName evidence="10">Thiamine pyrophosphate-binding protein</fullName>
    </submittedName>
</protein>
<dbReference type="Gene3D" id="3.40.50.1220">
    <property type="entry name" value="TPP-binding domain"/>
    <property type="match status" value="1"/>
</dbReference>
<evidence type="ECO:0000313" key="11">
    <source>
        <dbReference type="Proteomes" id="UP001314635"/>
    </source>
</evidence>
<evidence type="ECO:0000256" key="3">
    <source>
        <dbReference type="ARBA" id="ARBA00007812"/>
    </source>
</evidence>
<dbReference type="InterPro" id="IPR045229">
    <property type="entry name" value="TPP_enz"/>
</dbReference>
<accession>A0ABS5G1K6</accession>
<evidence type="ECO:0000259" key="7">
    <source>
        <dbReference type="Pfam" id="PF00205"/>
    </source>
</evidence>
<dbReference type="EMBL" id="JAFCLK010000004">
    <property type="protein sequence ID" value="MBR1135197.1"/>
    <property type="molecule type" value="Genomic_DNA"/>
</dbReference>
<evidence type="ECO:0000313" key="10">
    <source>
        <dbReference type="EMBL" id="MBR1135197.1"/>
    </source>
</evidence>
<dbReference type="InterPro" id="IPR012000">
    <property type="entry name" value="Thiamin_PyroP_enz_cen_dom"/>
</dbReference>
<dbReference type="CDD" id="cd00568">
    <property type="entry name" value="TPP_enzymes"/>
    <property type="match status" value="1"/>
</dbReference>
<organism evidence="10 11">
    <name type="scientific">Bradyrhizobium denitrificans</name>
    <dbReference type="NCBI Taxonomy" id="2734912"/>
    <lineage>
        <taxon>Bacteria</taxon>
        <taxon>Pseudomonadati</taxon>
        <taxon>Pseudomonadota</taxon>
        <taxon>Alphaproteobacteria</taxon>
        <taxon>Hyphomicrobiales</taxon>
        <taxon>Nitrobacteraceae</taxon>
        <taxon>Bradyrhizobium</taxon>
    </lineage>
</organism>
<gene>
    <name evidence="10" type="ORF">JQ619_05430</name>
</gene>
<comment type="similarity">
    <text evidence="3 6">Belongs to the TPP enzyme family.</text>
</comment>
<keyword evidence="11" id="KW-1185">Reference proteome</keyword>
<dbReference type="InterPro" id="IPR029061">
    <property type="entry name" value="THDP-binding"/>
</dbReference>
<evidence type="ECO:0000256" key="1">
    <source>
        <dbReference type="ARBA" id="ARBA00001946"/>
    </source>
</evidence>
<evidence type="ECO:0000256" key="5">
    <source>
        <dbReference type="ARBA" id="ARBA00023052"/>
    </source>
</evidence>
<comment type="cofactor">
    <cofactor evidence="1">
        <name>Mg(2+)</name>
        <dbReference type="ChEBI" id="CHEBI:18420"/>
    </cofactor>
</comment>
<dbReference type="InterPro" id="IPR000399">
    <property type="entry name" value="TPP-bd_CS"/>
</dbReference>
<dbReference type="Proteomes" id="UP001314635">
    <property type="component" value="Unassembled WGS sequence"/>
</dbReference>
<comment type="cofactor">
    <cofactor evidence="2">
        <name>thiamine diphosphate</name>
        <dbReference type="ChEBI" id="CHEBI:58937"/>
    </cofactor>
</comment>
<dbReference type="InterPro" id="IPR012001">
    <property type="entry name" value="Thiamin_PyroP_enz_TPP-bd_dom"/>
</dbReference>
<dbReference type="PANTHER" id="PTHR18968:SF166">
    <property type="entry name" value="2-HYDROXYACYL-COA LYASE 2"/>
    <property type="match status" value="1"/>
</dbReference>
<dbReference type="SUPFAM" id="SSF52467">
    <property type="entry name" value="DHS-like NAD/FAD-binding domain"/>
    <property type="match status" value="1"/>
</dbReference>
<dbReference type="CDD" id="cd07035">
    <property type="entry name" value="TPP_PYR_POX_like"/>
    <property type="match status" value="1"/>
</dbReference>
<dbReference type="Gene3D" id="3.40.50.970">
    <property type="match status" value="2"/>
</dbReference>
<keyword evidence="5 6" id="KW-0786">Thiamine pyrophosphate</keyword>
<dbReference type="Pfam" id="PF02776">
    <property type="entry name" value="TPP_enzyme_N"/>
    <property type="match status" value="1"/>
</dbReference>
<keyword evidence="4" id="KW-0479">Metal-binding</keyword>
<evidence type="ECO:0000256" key="6">
    <source>
        <dbReference type="RuleBase" id="RU362132"/>
    </source>
</evidence>
<evidence type="ECO:0000256" key="4">
    <source>
        <dbReference type="ARBA" id="ARBA00022723"/>
    </source>
</evidence>
<sequence length="595" mass="63824">MKMNGATALVSMLSGYGVDVIFGVPGDTNVALYEALRTTKGAPRHILCRDERSAVFMADCYARLSGKPGVAEVPSGAGALYGLPGVAEANKSSVPLILMVNDIPQPGVGRGTLTELPVQDLFKPISKRAETLAHVRKLPEVVRRAFREATGGRPGAVVLALPEDILYQDLPSEGVSLHVEPQCRQAPSYRSRPADADLDSALNAILAAERPLIVAGGGANRSAAAEAITAFAERLGIPVVTTITGQGVIRDDHKLGIGIIGDNGFHPHAVWALGRADLVIYVGCRMGSVATMNWQWPVPNGETRIVQVDLEPEVIGNTYAIDFPLVGDARAVVEALIAKAPADHASVTAAWVDEINSRRAEFWDVMAPHLQSDEVPLRPERVIETLNRCLPMPCNVVSDAGTPTPYATRFLRLRDPQSKLVIPRFYGGLGYAIPAVIGAYFAAPHLRPVGLFGDGSLGMSAGELETLSRLQVPAVLIHFNNACFGWIKALQRVVDRDRARKASEHSPAVPVNDPTFSVDFGKYDMSRLASVYGIRSFRVETPAQLEAALREAFELNEPVFIDVAVESIADRLPPVFSWLKKVGADPAAVGVQAAL</sequence>
<dbReference type="PANTHER" id="PTHR18968">
    <property type="entry name" value="THIAMINE PYROPHOSPHATE ENZYMES"/>
    <property type="match status" value="1"/>
</dbReference>
<proteinExistence type="inferred from homology"/>
<dbReference type="Pfam" id="PF00205">
    <property type="entry name" value="TPP_enzyme_M"/>
    <property type="match status" value="1"/>
</dbReference>
<dbReference type="SUPFAM" id="SSF52518">
    <property type="entry name" value="Thiamin diphosphate-binding fold (THDP-binding)"/>
    <property type="match status" value="2"/>
</dbReference>
<evidence type="ECO:0000256" key="2">
    <source>
        <dbReference type="ARBA" id="ARBA00001964"/>
    </source>
</evidence>